<dbReference type="AlphaFoldDB" id="A0A8H3TM82"/>
<keyword evidence="3" id="KW-1185">Reference proteome</keyword>
<evidence type="ECO:0000313" key="3">
    <source>
        <dbReference type="Proteomes" id="UP000620104"/>
    </source>
</evidence>
<sequence length="160" mass="17507">MHRNSWSNFGCHGCEDQMAQLARDLSASDKQLSAAKRKFENSLAALKLPLNAQGATSCSIASEEMKERLPPGSGDSRGLETVMSSQSFTDTPKSVVGGDGDTQYHSGYKVESLGQSQQSLSEIRCTDSPSRNVPGFQSDDFSWWDFVNKDVYDSDSHDDV</sequence>
<feature type="compositionally biased region" description="Polar residues" evidence="1">
    <location>
        <begin position="82"/>
        <end position="92"/>
    </location>
</feature>
<protein>
    <submittedName>
        <fullName evidence="2">Uncharacterized protein</fullName>
    </submittedName>
</protein>
<gene>
    <name evidence="2" type="ORF">NliqN6_0073</name>
</gene>
<reference evidence="2" key="1">
    <citation type="submission" date="2020-07" db="EMBL/GenBank/DDBJ databases">
        <title>Draft Genome Sequence of a Deep-Sea Yeast, Naganishia (Cryptococcus) liquefaciens strain N6.</title>
        <authorList>
            <person name="Han Y.W."/>
            <person name="Kajitani R."/>
            <person name="Morimoto H."/>
            <person name="Parhat M."/>
            <person name="Tsubouchi H."/>
            <person name="Bakenova O."/>
            <person name="Ogata M."/>
            <person name="Argunhan B."/>
            <person name="Aoki R."/>
            <person name="Kajiwara S."/>
            <person name="Itoh T."/>
            <person name="Iwasaki H."/>
        </authorList>
    </citation>
    <scope>NUCLEOTIDE SEQUENCE</scope>
    <source>
        <strain evidence="2">N6</strain>
    </source>
</reference>
<evidence type="ECO:0000256" key="1">
    <source>
        <dbReference type="SAM" id="MobiDB-lite"/>
    </source>
</evidence>
<accession>A0A8H3TM82</accession>
<comment type="caution">
    <text evidence="2">The sequence shown here is derived from an EMBL/GenBank/DDBJ whole genome shotgun (WGS) entry which is preliminary data.</text>
</comment>
<name>A0A8H3TM82_9TREE</name>
<dbReference type="EMBL" id="BLZA01000002">
    <property type="protein sequence ID" value="GHJ83671.1"/>
    <property type="molecule type" value="Genomic_DNA"/>
</dbReference>
<evidence type="ECO:0000313" key="2">
    <source>
        <dbReference type="EMBL" id="GHJ83671.1"/>
    </source>
</evidence>
<feature type="compositionally biased region" description="Low complexity" evidence="1">
    <location>
        <begin position="112"/>
        <end position="121"/>
    </location>
</feature>
<proteinExistence type="predicted"/>
<organism evidence="2 3">
    <name type="scientific">Naganishia liquefaciens</name>
    <dbReference type="NCBI Taxonomy" id="104408"/>
    <lineage>
        <taxon>Eukaryota</taxon>
        <taxon>Fungi</taxon>
        <taxon>Dikarya</taxon>
        <taxon>Basidiomycota</taxon>
        <taxon>Agaricomycotina</taxon>
        <taxon>Tremellomycetes</taxon>
        <taxon>Filobasidiales</taxon>
        <taxon>Filobasidiaceae</taxon>
        <taxon>Naganishia</taxon>
    </lineage>
</organism>
<dbReference type="Proteomes" id="UP000620104">
    <property type="component" value="Unassembled WGS sequence"/>
</dbReference>
<feature type="region of interest" description="Disordered" evidence="1">
    <location>
        <begin position="59"/>
        <end position="139"/>
    </location>
</feature>